<sequence length="951" mass="107846">MQRLCRIVTDLYNDCRVLLPGVWICVQSKGCIYRSRTVNSKNLRMEKSMEAQGKRHLELGTVLDGRYIIEEILGEGGFGVTYRAENQRVGISVAMKEFAVQDQKARDKILNEAHILGDLVNLDNIAKVIDYFEEDGAAYIVMEYVEGKTLKQYVKENGKIDAEEIFRMMMPLMETLGKIHKKEVLHRDISSDNIMVMSDGSLKLIDFGAAKANSVVAEATYSIVLKQGYAPVEQYSRGGKQGPWTDVYGLCATIYECITGKIPAAATQRTLGEELEMPSQMEIAVGGRLEKVLEQGLRVHPEERYSSMEDLREETEKALIPEQKKRMPGWMAAVCAAAGILCLLAAVGIYFYLHPELYRFRGIVTETVLFWPDDEMTANGYLEAKQAIEDKYRILAGEGNYIIQDREDGAIEVTAPLEAYQGKDVWEVCRDYISSPATLTAYDYQDITTGPLYGITENDILDAHLETGTLDGIDREKIGLPSAGDFRYAVLVLSKEKAKRIHSLANEDGWLRMGWNIRVSGAVIYRDCIEFYVRTAGDGETFYLVSQDQSEAFQELLIYNLTHTPLEKSLYVRFEIPAEWEEPEKTEGAGINQRSREEFEKNSICVRYACSGELSDGEWVDMIACFKNRLDVLGVPYAFGNSPGNRSEAVVMFSPEGLYEDAVVMAGWQKGRVSVSDKWNTVFSNYDIEDMEFQQESQGNYVLKVSLSSYSQGKLLEEMEKADGKEWYLDVRGYRIAKCSLETDVEEDALLFRTLCSYGEPGITDENISVLKLVKEIALGIDMPQSYNQEMVCEFDADGKLMKNVDKTKMYSMKLGEERLEGVQEKLKEIMPGALAEADEESTYEYPLRVLLPAGKEFPASFLEAVQKVYEACDLGNGDYDLIEFIQRDENGEEQAEFKFFKMSGKMSGHAVLTGEGMKKHLEKIKDLEQKSEFYRELVDMENQERWNEWR</sequence>
<keyword evidence="1" id="KW-0418">Kinase</keyword>
<keyword evidence="2" id="KW-1185">Reference proteome</keyword>
<gene>
    <name evidence="1" type="ORF">E5357_07455</name>
</gene>
<accession>A0AC61R1T4</accession>
<reference evidence="1" key="1">
    <citation type="submission" date="2019-04" db="EMBL/GenBank/DDBJ databases">
        <title>Microbes associate with the intestines of laboratory mice.</title>
        <authorList>
            <person name="Navarre W."/>
            <person name="Wong E."/>
            <person name="Huang K."/>
            <person name="Tropini C."/>
            <person name="Ng K."/>
            <person name="Yu B."/>
        </authorList>
    </citation>
    <scope>NUCLEOTIDE SEQUENCE</scope>
    <source>
        <strain evidence="1">NM72_1-8</strain>
    </source>
</reference>
<keyword evidence="1" id="KW-0723">Serine/threonine-protein kinase</keyword>
<keyword evidence="1" id="KW-0808">Transferase</keyword>
<evidence type="ECO:0000313" key="1">
    <source>
        <dbReference type="EMBL" id="TGX98935.1"/>
    </source>
</evidence>
<dbReference type="Proteomes" id="UP000307720">
    <property type="component" value="Unassembled WGS sequence"/>
</dbReference>
<name>A0AC61R1T4_9FIRM</name>
<organism evidence="1 2">
    <name type="scientific">Hominisplanchenecus murintestinalis</name>
    <dbReference type="NCBI Taxonomy" id="2941517"/>
    <lineage>
        <taxon>Bacteria</taxon>
        <taxon>Bacillati</taxon>
        <taxon>Bacillota</taxon>
        <taxon>Clostridia</taxon>
        <taxon>Lachnospirales</taxon>
        <taxon>Lachnospiraceae</taxon>
        <taxon>Hominisplanchenecus</taxon>
    </lineage>
</organism>
<comment type="caution">
    <text evidence="1">The sequence shown here is derived from an EMBL/GenBank/DDBJ whole genome shotgun (WGS) entry which is preliminary data.</text>
</comment>
<protein>
    <submittedName>
        <fullName evidence="1">Serine/threonine protein kinase</fullName>
    </submittedName>
</protein>
<dbReference type="EMBL" id="SRZB01000012">
    <property type="protein sequence ID" value="TGX98935.1"/>
    <property type="molecule type" value="Genomic_DNA"/>
</dbReference>
<evidence type="ECO:0000313" key="2">
    <source>
        <dbReference type="Proteomes" id="UP000307720"/>
    </source>
</evidence>
<proteinExistence type="predicted"/>